<dbReference type="PANTHER" id="PTHR36851">
    <property type="entry name" value="UNNAMED PRODUCT"/>
    <property type="match status" value="1"/>
</dbReference>
<dbReference type="AlphaFoldDB" id="A0A0G0NWG7"/>
<comment type="caution">
    <text evidence="2">The sequence shown here is derived from an EMBL/GenBank/DDBJ whole genome shotgun (WGS) entry which is preliminary data.</text>
</comment>
<name>A0A0G0NWG7_9BACT</name>
<keyword evidence="1" id="KW-0472">Membrane</keyword>
<keyword evidence="1" id="KW-1133">Transmembrane helix</keyword>
<feature type="transmembrane region" description="Helical" evidence="1">
    <location>
        <begin position="430"/>
        <end position="449"/>
    </location>
</feature>
<evidence type="ECO:0000313" key="2">
    <source>
        <dbReference type="EMBL" id="KKQ90204.1"/>
    </source>
</evidence>
<proteinExistence type="predicted"/>
<dbReference type="Proteomes" id="UP000033934">
    <property type="component" value="Unassembled WGS sequence"/>
</dbReference>
<keyword evidence="1" id="KW-0812">Transmembrane</keyword>
<sequence length="513" mass="60347">MSRHTLKRILEIIPGLLTWSALLLPILVSIWLPVVIAIYVIIFDLYWLYRSLYLSRNIIVAYFRIKKDTKINWMTKIRNYEESHKLWPRGVKFDETLHVIIMPQYNETYDVISRSLESYIKSNFPVKSKMIFVLTSEIRKPGLKELNQKTFDDLKKRYGQKFLQFEQTFHPPDISGELACKSSNSTWGAKFFKNEILDKKKIAYNKVVVHNFDTDTQVHPQYFAAIAYQYLMTPNDLPTSYQPIHLYNNNIWETGAIMRIVATSSTITLMHNSLRPHRFKNFSSRSDCFQTIVDINYWVVDAIPEDSRQFFDSMYHYKGRFWVQPIYVPLLMDAVLDDNWLKTLKTQYQQLRRWAWGIVDFPYTALKAFDDHEISWRKKLSWSLRLLEGHFSWATAAIHIAILGWMPILLNPKFGDTVIGFNLPTITRTVLNISIVGMITVIILSLIMLPPKPKHYRRRRYLMFILQWGIFPVVSLFFSSIASIDAQTRLMFGKYLEYQVTAKSVKAKPSPTE</sequence>
<reference evidence="2 3" key="1">
    <citation type="journal article" date="2015" name="Nature">
        <title>rRNA introns, odd ribosomes, and small enigmatic genomes across a large radiation of phyla.</title>
        <authorList>
            <person name="Brown C.T."/>
            <person name="Hug L.A."/>
            <person name="Thomas B.C."/>
            <person name="Sharon I."/>
            <person name="Castelle C.J."/>
            <person name="Singh A."/>
            <person name="Wilkins M.J."/>
            <person name="Williams K.H."/>
            <person name="Banfield J.F."/>
        </authorList>
    </citation>
    <scope>NUCLEOTIDE SEQUENCE [LARGE SCALE GENOMIC DNA]</scope>
</reference>
<accession>A0A0G0NWG7</accession>
<feature type="transmembrane region" description="Helical" evidence="1">
    <location>
        <begin position="47"/>
        <end position="65"/>
    </location>
</feature>
<feature type="transmembrane region" description="Helical" evidence="1">
    <location>
        <begin position="461"/>
        <end position="484"/>
    </location>
</feature>
<dbReference type="EMBL" id="LBVO01000011">
    <property type="protein sequence ID" value="KKQ90204.1"/>
    <property type="molecule type" value="Genomic_DNA"/>
</dbReference>
<evidence type="ECO:0008006" key="4">
    <source>
        <dbReference type="Google" id="ProtNLM"/>
    </source>
</evidence>
<evidence type="ECO:0000256" key="1">
    <source>
        <dbReference type="SAM" id="Phobius"/>
    </source>
</evidence>
<protein>
    <recommendedName>
        <fullName evidence="4">Glycosyltransferase 2-like domain-containing protein</fullName>
    </recommendedName>
</protein>
<dbReference type="PANTHER" id="PTHR36851:SF1">
    <property type="entry name" value="GLYCO_TRANS_2-LIKE DOMAIN-CONTAINING PROTEIN"/>
    <property type="match status" value="1"/>
</dbReference>
<feature type="transmembrane region" description="Helical" evidence="1">
    <location>
        <begin position="12"/>
        <end position="41"/>
    </location>
</feature>
<gene>
    <name evidence="2" type="ORF">UT11_C0011G0001</name>
</gene>
<organism evidence="2 3">
    <name type="scientific">Berkelbacteria bacterium GW2011_GWA2_38_9</name>
    <dbReference type="NCBI Taxonomy" id="1618334"/>
    <lineage>
        <taxon>Bacteria</taxon>
        <taxon>Candidatus Berkelbacteria</taxon>
    </lineage>
</organism>
<feature type="transmembrane region" description="Helical" evidence="1">
    <location>
        <begin position="391"/>
        <end position="410"/>
    </location>
</feature>
<evidence type="ECO:0000313" key="3">
    <source>
        <dbReference type="Proteomes" id="UP000033934"/>
    </source>
</evidence>